<proteinExistence type="predicted"/>
<evidence type="ECO:0000313" key="3">
    <source>
        <dbReference type="EMBL" id="PZQ50084.1"/>
    </source>
</evidence>
<evidence type="ECO:0000256" key="1">
    <source>
        <dbReference type="SAM" id="SignalP"/>
    </source>
</evidence>
<organism evidence="3 4">
    <name type="scientific">Rhodovulum sulfidophilum</name>
    <name type="common">Rhodobacter sulfidophilus</name>
    <dbReference type="NCBI Taxonomy" id="35806"/>
    <lineage>
        <taxon>Bacteria</taxon>
        <taxon>Pseudomonadati</taxon>
        <taxon>Pseudomonadota</taxon>
        <taxon>Alphaproteobacteria</taxon>
        <taxon>Rhodobacterales</taxon>
        <taxon>Paracoccaceae</taxon>
        <taxon>Rhodovulum</taxon>
    </lineage>
</organism>
<dbReference type="InterPro" id="IPR009683">
    <property type="entry name" value="Extensin-like_C"/>
</dbReference>
<dbReference type="EMBL" id="QFPW01000005">
    <property type="protein sequence ID" value="PZQ50084.1"/>
    <property type="molecule type" value="Genomic_DNA"/>
</dbReference>
<keyword evidence="1" id="KW-0732">Signal</keyword>
<evidence type="ECO:0000313" key="4">
    <source>
        <dbReference type="Proteomes" id="UP000249185"/>
    </source>
</evidence>
<gene>
    <name evidence="3" type="ORF">DI556_08410</name>
</gene>
<comment type="caution">
    <text evidence="3">The sequence shown here is derived from an EMBL/GenBank/DDBJ whole genome shotgun (WGS) entry which is preliminary data.</text>
</comment>
<reference evidence="3 4" key="1">
    <citation type="submission" date="2017-08" db="EMBL/GenBank/DDBJ databases">
        <title>Infants hospitalized years apart are colonized by the same room-sourced microbial strains.</title>
        <authorList>
            <person name="Brooks B."/>
            <person name="Olm M.R."/>
            <person name="Firek B.A."/>
            <person name="Baker R."/>
            <person name="Thomas B.C."/>
            <person name="Morowitz M.J."/>
            <person name="Banfield J.F."/>
        </authorList>
    </citation>
    <scope>NUCLEOTIDE SEQUENCE [LARGE SCALE GENOMIC DNA]</scope>
    <source>
        <strain evidence="3">S2_005_002_R2_34</strain>
    </source>
</reference>
<dbReference type="AlphaFoldDB" id="A0A2W5NAL7"/>
<evidence type="ECO:0000259" key="2">
    <source>
        <dbReference type="Pfam" id="PF06904"/>
    </source>
</evidence>
<sequence>MRMGKSSMVIGLAALLAGPVRAEPPPPPRPPELGPARSEALCGDPGLRGAPLAAIPGEGGCGVAAPVRLDSAAGVTLEPPATVACPTARALLAWLEGTAIGGFAAAGGELRTLNVADAYSCRNRNRAASGKLSEHAVGQAIDIGGFGLADGRAVTVLAGWDSPDWGAALRRLREGACGPFGTVLGPGSNALHADHFHFDVAARRSGPWCE</sequence>
<feature type="domain" description="Extensin-like C-terminal" evidence="2">
    <location>
        <begin position="55"/>
        <end position="209"/>
    </location>
</feature>
<name>A0A2W5NAL7_RHOSU</name>
<feature type="chain" id="PRO_5016011444" evidence="1">
    <location>
        <begin position="23"/>
        <end position="210"/>
    </location>
</feature>
<dbReference type="Pfam" id="PF06904">
    <property type="entry name" value="Extensin-like_C"/>
    <property type="match status" value="1"/>
</dbReference>
<dbReference type="Proteomes" id="UP000249185">
    <property type="component" value="Unassembled WGS sequence"/>
</dbReference>
<accession>A0A2W5NAL7</accession>
<feature type="signal peptide" evidence="1">
    <location>
        <begin position="1"/>
        <end position="22"/>
    </location>
</feature>
<protein>
    <submittedName>
        <fullName evidence="3">Extensin family protein</fullName>
    </submittedName>
</protein>